<dbReference type="OrthoDB" id="1822027at2"/>
<proteinExistence type="predicted"/>
<organism evidence="1 2">
    <name type="scientific">Ruminococcus albus (strain ATCC 27210 / DSM 20455 / JCM 14654 / NCDO 2250 / 7)</name>
    <dbReference type="NCBI Taxonomy" id="697329"/>
    <lineage>
        <taxon>Bacteria</taxon>
        <taxon>Bacillati</taxon>
        <taxon>Bacillota</taxon>
        <taxon>Clostridia</taxon>
        <taxon>Eubacteriales</taxon>
        <taxon>Oscillospiraceae</taxon>
        <taxon>Ruminococcus</taxon>
    </lineage>
</organism>
<dbReference type="STRING" id="697329.Rumal_0923"/>
<evidence type="ECO:0000313" key="1">
    <source>
        <dbReference type="EMBL" id="ADU21449.1"/>
    </source>
</evidence>
<dbReference type="RefSeq" id="WP_013497627.1">
    <property type="nucleotide sequence ID" value="NC_014833.1"/>
</dbReference>
<reference evidence="1 2" key="1">
    <citation type="journal article" date="2011" name="J. Bacteriol.">
        <title>Complete genome of the cellulolytic ruminal bacterium Ruminococcus albus 7.</title>
        <authorList>
            <person name="Suen G."/>
            <person name="Stevenson D.M."/>
            <person name="Bruce D.C."/>
            <person name="Chertkov O."/>
            <person name="Copeland A."/>
            <person name="Cheng J.F."/>
            <person name="Detter C."/>
            <person name="Detter J.C."/>
            <person name="Goodwin L.A."/>
            <person name="Han C.S."/>
            <person name="Hauser L.J."/>
            <person name="Ivanova N.N."/>
            <person name="Kyrpides N.C."/>
            <person name="Land M.L."/>
            <person name="Lapidus A."/>
            <person name="Lucas S."/>
            <person name="Ovchinnikova G."/>
            <person name="Pitluck S."/>
            <person name="Tapia R."/>
            <person name="Woyke T."/>
            <person name="Boyum J."/>
            <person name="Mead D."/>
            <person name="Weimer P.J."/>
        </authorList>
    </citation>
    <scope>NUCLEOTIDE SEQUENCE [LARGE SCALE GENOMIC DNA]</scope>
    <source>
        <strain evidence="2">ATCC 27210 / DSM 20455 / JCM 14654 / NCDO 2250 / 7</strain>
    </source>
</reference>
<protein>
    <submittedName>
        <fullName evidence="1">Uncharacterized protein</fullName>
    </submittedName>
</protein>
<gene>
    <name evidence="1" type="ordered locus">Rumal_0923</name>
</gene>
<accession>E6UB99</accession>
<dbReference type="HOGENOM" id="CLU_143548_0_0_9"/>
<sequence>MGGLITDMDQDHKIMILEKKLRRLENKLNGGNGMSKILETLIGQDVTLNISYEELKCRVLDCDEDWIKLLVYGKKKDITVIRPIYEITKVTLDKDGI</sequence>
<dbReference type="Proteomes" id="UP000006919">
    <property type="component" value="Chromosome"/>
</dbReference>
<dbReference type="eggNOG" id="ENOG5032JS0">
    <property type="taxonomic scope" value="Bacteria"/>
</dbReference>
<dbReference type="EMBL" id="CP002403">
    <property type="protein sequence ID" value="ADU21449.1"/>
    <property type="molecule type" value="Genomic_DNA"/>
</dbReference>
<dbReference type="KEGG" id="ral:Rumal_0923"/>
<name>E6UB99_RUMA7</name>
<evidence type="ECO:0000313" key="2">
    <source>
        <dbReference type="Proteomes" id="UP000006919"/>
    </source>
</evidence>
<dbReference type="AlphaFoldDB" id="E6UB99"/>